<name>A0A0N4VFC1_ENTVE</name>
<dbReference type="WBParaSite" id="EVEC_0000943801-mRNA-1">
    <property type="protein sequence ID" value="EVEC_0000943801-mRNA-1"/>
    <property type="gene ID" value="EVEC_0000943801"/>
</dbReference>
<dbReference type="InterPro" id="IPR010916">
    <property type="entry name" value="TonB_box_CS"/>
</dbReference>
<reference evidence="3" key="1">
    <citation type="submission" date="2017-02" db="UniProtKB">
        <authorList>
            <consortium name="WormBaseParasite"/>
        </authorList>
    </citation>
    <scope>IDENTIFICATION</scope>
</reference>
<evidence type="ECO:0000313" key="1">
    <source>
        <dbReference type="EMBL" id="VDD94097.1"/>
    </source>
</evidence>
<gene>
    <name evidence="1" type="ORF">EVEC_LOCUS8848</name>
</gene>
<evidence type="ECO:0000313" key="3">
    <source>
        <dbReference type="WBParaSite" id="EVEC_0000943801-mRNA-1"/>
    </source>
</evidence>
<reference evidence="1 2" key="2">
    <citation type="submission" date="2018-10" db="EMBL/GenBank/DDBJ databases">
        <authorList>
            <consortium name="Pathogen Informatics"/>
        </authorList>
    </citation>
    <scope>NUCLEOTIDE SEQUENCE [LARGE SCALE GENOMIC DNA]</scope>
</reference>
<evidence type="ECO:0000313" key="2">
    <source>
        <dbReference type="Proteomes" id="UP000274131"/>
    </source>
</evidence>
<organism evidence="3">
    <name type="scientific">Enterobius vermicularis</name>
    <name type="common">Human pinworm</name>
    <dbReference type="NCBI Taxonomy" id="51028"/>
    <lineage>
        <taxon>Eukaryota</taxon>
        <taxon>Metazoa</taxon>
        <taxon>Ecdysozoa</taxon>
        <taxon>Nematoda</taxon>
        <taxon>Chromadorea</taxon>
        <taxon>Rhabditida</taxon>
        <taxon>Spirurina</taxon>
        <taxon>Oxyuridomorpha</taxon>
        <taxon>Oxyuroidea</taxon>
        <taxon>Oxyuridae</taxon>
        <taxon>Enterobius</taxon>
    </lineage>
</organism>
<protein>
    <submittedName>
        <fullName evidence="1 3">Uncharacterized protein</fullName>
    </submittedName>
</protein>
<accession>A0A0N4VFC1</accession>
<dbReference type="Proteomes" id="UP000274131">
    <property type="component" value="Unassembled WGS sequence"/>
</dbReference>
<proteinExistence type="predicted"/>
<keyword evidence="2" id="KW-1185">Reference proteome</keyword>
<dbReference type="PROSITE" id="PS00430">
    <property type="entry name" value="TONB_DEPENDENT_REC_1"/>
    <property type="match status" value="1"/>
</dbReference>
<dbReference type="EMBL" id="UXUI01009646">
    <property type="protein sequence ID" value="VDD94097.1"/>
    <property type="molecule type" value="Genomic_DNA"/>
</dbReference>
<dbReference type="AlphaFoldDB" id="A0A0N4VFC1"/>
<sequence length="178" mass="18695">MLSSMKMKQKKKEEEAKRKILLRKNCAESSLNGAIVVAANDEDDDEGKNVMTTADKITKVSNEQFLHSNIGLGDNGDSVTVTAAAAAAAAATAVAAAVGVVVLALYGGIPGQDLLAGSTSYLNDTLQRTQQAQCIRRTGIAAFTDMVHLQQTNTAAFGCNNSSTEIIPPMKITVIAPR</sequence>